<evidence type="ECO:0000313" key="1">
    <source>
        <dbReference type="EMBL" id="MBB5056126.1"/>
    </source>
</evidence>
<dbReference type="Proteomes" id="UP000540989">
    <property type="component" value="Unassembled WGS sequence"/>
</dbReference>
<dbReference type="PANTHER" id="PTHR38600">
    <property type="entry name" value="TRANSCRIPTIONAL REGULATORY PROTEIN"/>
    <property type="match status" value="1"/>
</dbReference>
<evidence type="ECO:0000313" key="2">
    <source>
        <dbReference type="Proteomes" id="UP000540989"/>
    </source>
</evidence>
<dbReference type="GO" id="GO:0006355">
    <property type="term" value="P:regulation of DNA-templated transcription"/>
    <property type="evidence" value="ECO:0007669"/>
    <property type="project" value="UniProtKB-ARBA"/>
</dbReference>
<organism evidence="1 2">
    <name type="scientific">Granulicella aggregans</name>
    <dbReference type="NCBI Taxonomy" id="474949"/>
    <lineage>
        <taxon>Bacteria</taxon>
        <taxon>Pseudomonadati</taxon>
        <taxon>Acidobacteriota</taxon>
        <taxon>Terriglobia</taxon>
        <taxon>Terriglobales</taxon>
        <taxon>Acidobacteriaceae</taxon>
        <taxon>Granulicella</taxon>
    </lineage>
</organism>
<dbReference type="EMBL" id="JACHIP010000001">
    <property type="protein sequence ID" value="MBB5056126.1"/>
    <property type="molecule type" value="Genomic_DNA"/>
</dbReference>
<dbReference type="AlphaFoldDB" id="A0A7W7ZB56"/>
<reference evidence="1 2" key="1">
    <citation type="submission" date="2020-08" db="EMBL/GenBank/DDBJ databases">
        <title>Genomic Encyclopedia of Type Strains, Phase IV (KMG-V): Genome sequencing to study the core and pangenomes of soil and plant-associated prokaryotes.</title>
        <authorList>
            <person name="Whitman W."/>
        </authorList>
    </citation>
    <scope>NUCLEOTIDE SEQUENCE [LARGE SCALE GENOMIC DNA]</scope>
    <source>
        <strain evidence="1 2">M8UP14</strain>
    </source>
</reference>
<keyword evidence="2" id="KW-1185">Reference proteome</keyword>
<dbReference type="GO" id="GO:0003677">
    <property type="term" value="F:DNA binding"/>
    <property type="evidence" value="ECO:0007669"/>
    <property type="project" value="UniProtKB-KW"/>
</dbReference>
<proteinExistence type="predicted"/>
<sequence length="85" mass="9967">MKELVESIAISGPALTKHLQILERAGLITRGRDAQRRPCRLCVKPMREIDAWMESYREMWEESFDRLEVHLKAKQEKQRSGKDGK</sequence>
<protein>
    <submittedName>
        <fullName evidence="1">DNA-binding MarR family transcriptional regulator</fullName>
    </submittedName>
</protein>
<dbReference type="PANTHER" id="PTHR38600:SF2">
    <property type="entry name" value="SLL0088 PROTEIN"/>
    <property type="match status" value="1"/>
</dbReference>
<dbReference type="Gene3D" id="1.10.10.10">
    <property type="entry name" value="Winged helix-like DNA-binding domain superfamily/Winged helix DNA-binding domain"/>
    <property type="match status" value="1"/>
</dbReference>
<dbReference type="InterPro" id="IPR011991">
    <property type="entry name" value="ArsR-like_HTH"/>
</dbReference>
<name>A0A7W7ZB56_9BACT</name>
<dbReference type="InterPro" id="IPR036388">
    <property type="entry name" value="WH-like_DNA-bd_sf"/>
</dbReference>
<gene>
    <name evidence="1" type="ORF">HDF16_000795</name>
</gene>
<dbReference type="SUPFAM" id="SSF46785">
    <property type="entry name" value="Winged helix' DNA-binding domain"/>
    <property type="match status" value="1"/>
</dbReference>
<dbReference type="CDD" id="cd00090">
    <property type="entry name" value="HTH_ARSR"/>
    <property type="match status" value="1"/>
</dbReference>
<comment type="caution">
    <text evidence="1">The sequence shown here is derived from an EMBL/GenBank/DDBJ whole genome shotgun (WGS) entry which is preliminary data.</text>
</comment>
<keyword evidence="1" id="KW-0238">DNA-binding</keyword>
<dbReference type="InterPro" id="IPR036390">
    <property type="entry name" value="WH_DNA-bd_sf"/>
</dbReference>
<accession>A0A7W7ZB56</accession>